<protein>
    <submittedName>
        <fullName evidence="2">DUF5641 domain-containing protein</fullName>
    </submittedName>
</protein>
<dbReference type="PANTHER" id="PTHR47331:SF5">
    <property type="entry name" value="RIBONUCLEASE H"/>
    <property type="match status" value="1"/>
</dbReference>
<dbReference type="EMBL" id="VUJU01002486">
    <property type="protein sequence ID" value="KAF0761119.1"/>
    <property type="molecule type" value="Genomic_DNA"/>
</dbReference>
<organism evidence="2 3">
    <name type="scientific">Aphis craccivora</name>
    <name type="common">Cowpea aphid</name>
    <dbReference type="NCBI Taxonomy" id="307492"/>
    <lineage>
        <taxon>Eukaryota</taxon>
        <taxon>Metazoa</taxon>
        <taxon>Ecdysozoa</taxon>
        <taxon>Arthropoda</taxon>
        <taxon>Hexapoda</taxon>
        <taxon>Insecta</taxon>
        <taxon>Pterygota</taxon>
        <taxon>Neoptera</taxon>
        <taxon>Paraneoptera</taxon>
        <taxon>Hemiptera</taxon>
        <taxon>Sternorrhyncha</taxon>
        <taxon>Aphidomorpha</taxon>
        <taxon>Aphidoidea</taxon>
        <taxon>Aphididae</taxon>
        <taxon>Aphidini</taxon>
        <taxon>Aphis</taxon>
        <taxon>Aphis</taxon>
    </lineage>
</organism>
<name>A0A6G0YT81_APHCR</name>
<dbReference type="OrthoDB" id="6620150at2759"/>
<dbReference type="AlphaFoldDB" id="A0A6G0YT81"/>
<evidence type="ECO:0000313" key="3">
    <source>
        <dbReference type="Proteomes" id="UP000478052"/>
    </source>
</evidence>
<evidence type="ECO:0000259" key="1">
    <source>
        <dbReference type="Pfam" id="PF18701"/>
    </source>
</evidence>
<comment type="caution">
    <text evidence="2">The sequence shown here is derived from an EMBL/GenBank/DDBJ whole genome shotgun (WGS) entry which is preliminary data.</text>
</comment>
<proteinExistence type="predicted"/>
<feature type="domain" description="DUF5641" evidence="1">
    <location>
        <begin position="12"/>
        <end position="77"/>
    </location>
</feature>
<dbReference type="PANTHER" id="PTHR47331">
    <property type="entry name" value="PHD-TYPE DOMAIN-CONTAINING PROTEIN"/>
    <property type="match status" value="1"/>
</dbReference>
<dbReference type="Proteomes" id="UP000478052">
    <property type="component" value="Unassembled WGS sequence"/>
</dbReference>
<accession>A0A6G0YT81</accession>
<gene>
    <name evidence="2" type="ORF">FWK35_00005590</name>
</gene>
<dbReference type="Pfam" id="PF18701">
    <property type="entry name" value="DUF5641"/>
    <property type="match status" value="1"/>
</dbReference>
<sequence>MNILTSINNIDFKWTTSTPPINIDDMVVVVDNQSPPLAWRLGRVVELLPGSDGHVRVVRVLTRAGTITRPVVKLVPLPSVIINNKYTSERTLCAMA</sequence>
<keyword evidence="3" id="KW-1185">Reference proteome</keyword>
<evidence type="ECO:0000313" key="2">
    <source>
        <dbReference type="EMBL" id="KAF0761119.1"/>
    </source>
</evidence>
<reference evidence="2 3" key="1">
    <citation type="submission" date="2019-08" db="EMBL/GenBank/DDBJ databases">
        <title>Whole genome of Aphis craccivora.</title>
        <authorList>
            <person name="Voronova N.V."/>
            <person name="Shulinski R.S."/>
            <person name="Bandarenka Y.V."/>
            <person name="Zhorov D.G."/>
            <person name="Warner D."/>
        </authorList>
    </citation>
    <scope>NUCLEOTIDE SEQUENCE [LARGE SCALE GENOMIC DNA]</scope>
    <source>
        <strain evidence="2">180601</strain>
        <tissue evidence="2">Whole Body</tissue>
    </source>
</reference>
<dbReference type="InterPro" id="IPR040676">
    <property type="entry name" value="DUF5641"/>
</dbReference>